<organism evidence="3">
    <name type="scientific">Culicoides sonorensis</name>
    <name type="common">Biting midge</name>
    <dbReference type="NCBI Taxonomy" id="179676"/>
    <lineage>
        <taxon>Eukaryota</taxon>
        <taxon>Metazoa</taxon>
        <taxon>Ecdysozoa</taxon>
        <taxon>Arthropoda</taxon>
        <taxon>Hexapoda</taxon>
        <taxon>Insecta</taxon>
        <taxon>Pterygota</taxon>
        <taxon>Neoptera</taxon>
        <taxon>Endopterygota</taxon>
        <taxon>Diptera</taxon>
        <taxon>Nematocera</taxon>
        <taxon>Chironomoidea</taxon>
        <taxon>Ceratopogonidae</taxon>
        <taxon>Ceratopogoninae</taxon>
        <taxon>Culicoides</taxon>
        <taxon>Monoculicoides</taxon>
    </lineage>
</organism>
<feature type="region of interest" description="Disordered" evidence="1">
    <location>
        <begin position="346"/>
        <end position="373"/>
    </location>
</feature>
<feature type="compositionally biased region" description="Basic and acidic residues" evidence="1">
    <location>
        <begin position="846"/>
        <end position="855"/>
    </location>
</feature>
<dbReference type="InterPro" id="IPR032734">
    <property type="entry name" value="DCAF15_WD40"/>
</dbReference>
<feature type="region of interest" description="Disordered" evidence="1">
    <location>
        <begin position="540"/>
        <end position="574"/>
    </location>
</feature>
<dbReference type="CDD" id="cd20917">
    <property type="entry name" value="DCAF15-NTD"/>
    <property type="match status" value="1"/>
</dbReference>
<dbReference type="InterPro" id="IPR038914">
    <property type="entry name" value="DCAF15"/>
</dbReference>
<dbReference type="EMBL" id="UFQT01001482">
    <property type="protein sequence ID" value="SSX30746.1"/>
    <property type="molecule type" value="Genomic_DNA"/>
</dbReference>
<dbReference type="InterPro" id="IPR047319">
    <property type="entry name" value="DCAF15_C"/>
</dbReference>
<reference evidence="4" key="2">
    <citation type="submission" date="2018-07" db="EMBL/GenBank/DDBJ databases">
        <authorList>
            <person name="Quirk P.G."/>
            <person name="Krulwich T.A."/>
        </authorList>
    </citation>
    <scope>NUCLEOTIDE SEQUENCE</scope>
</reference>
<gene>
    <name evidence="3" type="primary">CSON002843</name>
</gene>
<dbReference type="OMA" id="AHFFHNS"/>
<proteinExistence type="predicted"/>
<evidence type="ECO:0000259" key="2">
    <source>
        <dbReference type="Pfam" id="PF14939"/>
    </source>
</evidence>
<evidence type="ECO:0000313" key="4">
    <source>
        <dbReference type="EMBL" id="SSX30746.1"/>
    </source>
</evidence>
<feature type="compositionally biased region" description="Acidic residues" evidence="1">
    <location>
        <begin position="864"/>
        <end position="883"/>
    </location>
</feature>
<dbReference type="AlphaFoldDB" id="A0A336L1Q1"/>
<dbReference type="PANTHER" id="PTHR28541">
    <property type="entry name" value="DDB1- AND CUL4-ASSOCIATED FACTOR 15"/>
    <property type="match status" value="1"/>
</dbReference>
<dbReference type="GO" id="GO:0016567">
    <property type="term" value="P:protein ubiquitination"/>
    <property type="evidence" value="ECO:0007669"/>
    <property type="project" value="InterPro"/>
</dbReference>
<dbReference type="CDD" id="cd20913">
    <property type="entry name" value="DCAF15-CTD"/>
    <property type="match status" value="1"/>
</dbReference>
<dbReference type="Pfam" id="PF14939">
    <property type="entry name" value="DCAF15_WD40"/>
    <property type="match status" value="1"/>
</dbReference>
<accession>A0A336L1Q1</accession>
<sequence>MEADSDIGFGSTQSDDEDILTRTDNIRNKKRIRKKLKKYGNESSMKVRRKIENENILIKLKNRETFGYFSSHPKKRFREKPFKKIPAVLSFCLKDIIPCCFLEGHIFMGLTACGQFLLSYKVRVDDEVVTAYDFSTVYRYELFFWIYRPHNPLHKYFSVCLFDDHGIDGIKKVTMTQWSSDSAVLIINGESDTIDSDSYITYVRVPKLGCLDCRELRGDYFDASMPREAMLCIRCALMIHLKYRRGESAPKFMPEINLNCPGFVLMNENTFIHVISVDLEMSRQKESSGVNNYRYTPISIIGHKSMDCDARSETVSNVSESDMTGRRLTIADEIIADFEEFETESVTGKLTPKPTYDQEIHGSPLRTNDMPKNKRPCYQKVLELTPSSSNTVSDNGITPLKDITGSKVSSKEKIKLYEFSEENEKCEKISTFRKRRLADKKYEFNEDSFDSILPFNRIRDRIRSRLPRSTISQGQEAHSSHLHRASPNQGFRSPCGSPVGYRFLRSPPGMRSPNYYTQRSPSYSPMMHSNPNLKYFYSGLLSPRTGSTGPPSRRNENNLHIHPLVPQSSRDELRRSISSPIHRPFIDMENNENQQSLSNLSENNKTDKDRDHESQEPWKKLCSKKFTRRFVEEDDATSVITTTEEDDCISPGYHTSLPLEVHGACYSNMQPISRTSCSQLKNRPIVYITQNTFDTESLTVCVATFVCKQNNKVYDMLSDSTYNIINVCPISSTLTCVMKIEFFANDAIPESSPVKTKRTTPNTHKYQLRTLFTWNINDGMLNVLDYGKLVPLKGVRAPPTYHFDVNEITEKFVSEQNEIFNHLRILRADVSKSKQKLSDMTNMIEFYRKNNKDSTDSSFSDTSTMEEEQQSDNSSEDDSSSDA</sequence>
<feature type="region of interest" description="Disordered" evidence="1">
    <location>
        <begin position="598"/>
        <end position="617"/>
    </location>
</feature>
<dbReference type="PANTHER" id="PTHR28541:SF1">
    <property type="entry name" value="DDB1- AND CUL4-ASSOCIATED FACTOR 15"/>
    <property type="match status" value="1"/>
</dbReference>
<evidence type="ECO:0000313" key="3">
    <source>
        <dbReference type="EMBL" id="SSX11176.1"/>
    </source>
</evidence>
<dbReference type="VEuPathDB" id="VectorBase:CSON002843"/>
<dbReference type="GO" id="GO:0080008">
    <property type="term" value="C:Cul4-RING E3 ubiquitin ligase complex"/>
    <property type="evidence" value="ECO:0007669"/>
    <property type="project" value="TreeGrafter"/>
</dbReference>
<evidence type="ECO:0000256" key="1">
    <source>
        <dbReference type="SAM" id="MobiDB-lite"/>
    </source>
</evidence>
<feature type="region of interest" description="Disordered" evidence="1">
    <location>
        <begin position="469"/>
        <end position="527"/>
    </location>
</feature>
<feature type="compositionally biased region" description="Basic and acidic residues" evidence="1">
    <location>
        <begin position="604"/>
        <end position="617"/>
    </location>
</feature>
<feature type="compositionally biased region" description="Polar residues" evidence="1">
    <location>
        <begin position="514"/>
        <end position="527"/>
    </location>
</feature>
<reference evidence="3" key="1">
    <citation type="submission" date="2018-04" db="EMBL/GenBank/DDBJ databases">
        <authorList>
            <person name="Go L.Y."/>
            <person name="Mitchell J.A."/>
        </authorList>
    </citation>
    <scope>NUCLEOTIDE SEQUENCE</scope>
    <source>
        <tissue evidence="3">Whole organism</tissue>
    </source>
</reference>
<feature type="region of interest" description="Disordered" evidence="1">
    <location>
        <begin position="1"/>
        <end position="20"/>
    </location>
</feature>
<protein>
    <submittedName>
        <fullName evidence="3">CSON002843 protein</fullName>
    </submittedName>
</protein>
<name>A0A336L1Q1_CULSO</name>
<feature type="region of interest" description="Disordered" evidence="1">
    <location>
        <begin position="845"/>
        <end position="883"/>
    </location>
</feature>
<dbReference type="EMBL" id="UFQS01001482">
    <property type="protein sequence ID" value="SSX11176.1"/>
    <property type="molecule type" value="Genomic_DNA"/>
</dbReference>
<feature type="domain" description="DDB1- and CUL4-associated factor 15 WD40 repeat-containing" evidence="2">
    <location>
        <begin position="78"/>
        <end position="279"/>
    </location>
</feature>